<dbReference type="Pfam" id="PF01041">
    <property type="entry name" value="DegT_DnrJ_EryC1"/>
    <property type="match status" value="1"/>
</dbReference>
<dbReference type="AlphaFoldDB" id="A0A1E3VX88"/>
<dbReference type="InterPro" id="IPR000653">
    <property type="entry name" value="DegT/StrS_aminotransferase"/>
</dbReference>
<dbReference type="Gene3D" id="3.40.640.10">
    <property type="entry name" value="Type I PLP-dependent aspartate aminotransferase-like (Major domain)"/>
    <property type="match status" value="1"/>
</dbReference>
<feature type="region of interest" description="Disordered" evidence="2">
    <location>
        <begin position="1"/>
        <end position="20"/>
    </location>
</feature>
<proteinExistence type="inferred from homology"/>
<organism evidence="3 4">
    <name type="scientific">Methyloceanibacter methanicus</name>
    <dbReference type="NCBI Taxonomy" id="1774968"/>
    <lineage>
        <taxon>Bacteria</taxon>
        <taxon>Pseudomonadati</taxon>
        <taxon>Pseudomonadota</taxon>
        <taxon>Alphaproteobacteria</taxon>
        <taxon>Hyphomicrobiales</taxon>
        <taxon>Hyphomicrobiaceae</taxon>
        <taxon>Methyloceanibacter</taxon>
    </lineage>
</organism>
<dbReference type="InterPro" id="IPR015424">
    <property type="entry name" value="PyrdxlP-dep_Trfase"/>
</dbReference>
<name>A0A1E3VX88_9HYPH</name>
<evidence type="ECO:0000313" key="4">
    <source>
        <dbReference type="Proteomes" id="UP000094501"/>
    </source>
</evidence>
<evidence type="ECO:0000256" key="2">
    <source>
        <dbReference type="SAM" id="MobiDB-lite"/>
    </source>
</evidence>
<dbReference type="GO" id="GO:0000271">
    <property type="term" value="P:polysaccharide biosynthetic process"/>
    <property type="evidence" value="ECO:0007669"/>
    <property type="project" value="TreeGrafter"/>
</dbReference>
<accession>A0A1E3VX88</accession>
<sequence length="406" mass="43897">MLAFDGRPVGGHRHRHREEAGGAMKTTAIPLSDPDITTAELEALNAVLSSPRLSAGPAVEAFEAAFADYTGRKYAVATSSGRLAMLLALYAHGVGPGQEVIASPFSWRETAAAIAHTGANTLFVDIDYWSGTIVPDKVSKAVNASTYAIVAANTNGHPAAWSELREIAQEYGLVLIEDSTEAIGSVYKGKKVGSFGDCAVFDFSQPGPLVCGEGGMVVTDDPDIAAALRRYRSHAPDERSSVVIGGTPAFGATMSDLSAALGLAQLNRIEEILERRKRIEHWYAKSVQSFEGIKPPYIGPDVDEVHWFLFLVHLGTRFTRSSCEAIVEDLRTENVEAAIYSSPMHLQRYYLDKGYRKGDFFVTEKVADRAVALPFHIHLTEEQISFLVSTMKDASINVGAGAAIYL</sequence>
<dbReference type="EMBL" id="LPWG01000014">
    <property type="protein sequence ID" value="ODR98132.1"/>
    <property type="molecule type" value="Genomic_DNA"/>
</dbReference>
<dbReference type="SUPFAM" id="SSF53383">
    <property type="entry name" value="PLP-dependent transferases"/>
    <property type="match status" value="1"/>
</dbReference>
<dbReference type="InterPro" id="IPR015421">
    <property type="entry name" value="PyrdxlP-dep_Trfase_major"/>
</dbReference>
<reference evidence="3 4" key="1">
    <citation type="journal article" date="2016" name="Environ. Microbiol.">
        <title>New Methyloceanibacter diversity from North Sea sediments includes methanotroph containing solely the soluble methane monooxygenase.</title>
        <authorList>
            <person name="Vekeman B."/>
            <person name="Kerckhof F.M."/>
            <person name="Cremers G."/>
            <person name="de Vos P."/>
            <person name="Vandamme P."/>
            <person name="Boon N."/>
            <person name="Op den Camp H.J."/>
            <person name="Heylen K."/>
        </authorList>
    </citation>
    <scope>NUCLEOTIDE SEQUENCE [LARGE SCALE GENOMIC DNA]</scope>
    <source>
        <strain evidence="3 4">R-67174</strain>
    </source>
</reference>
<dbReference type="Proteomes" id="UP000094501">
    <property type="component" value="Unassembled WGS sequence"/>
</dbReference>
<protein>
    <submittedName>
        <fullName evidence="3">Aminotransferase DegT</fullName>
    </submittedName>
</protein>
<dbReference type="PIRSF" id="PIRSF000390">
    <property type="entry name" value="PLP_StrS"/>
    <property type="match status" value="1"/>
</dbReference>
<evidence type="ECO:0000313" key="3">
    <source>
        <dbReference type="EMBL" id="ODR98132.1"/>
    </source>
</evidence>
<dbReference type="PANTHER" id="PTHR30244">
    <property type="entry name" value="TRANSAMINASE"/>
    <property type="match status" value="1"/>
</dbReference>
<comment type="similarity">
    <text evidence="1">Belongs to the DegT/DnrJ/EryC1 family.</text>
</comment>
<dbReference type="Gene3D" id="3.90.1150.10">
    <property type="entry name" value="Aspartate Aminotransferase, domain 1"/>
    <property type="match status" value="1"/>
</dbReference>
<keyword evidence="4" id="KW-1185">Reference proteome</keyword>
<comment type="caution">
    <text evidence="3">The sequence shown here is derived from an EMBL/GenBank/DDBJ whole genome shotgun (WGS) entry which is preliminary data.</text>
</comment>
<keyword evidence="1" id="KW-0663">Pyridoxal phosphate</keyword>
<keyword evidence="3" id="KW-0032">Aminotransferase</keyword>
<dbReference type="STRING" id="1774968.AUC68_10355"/>
<evidence type="ECO:0000256" key="1">
    <source>
        <dbReference type="RuleBase" id="RU004508"/>
    </source>
</evidence>
<dbReference type="InterPro" id="IPR015422">
    <property type="entry name" value="PyrdxlP-dep_Trfase_small"/>
</dbReference>
<dbReference type="GO" id="GO:0008483">
    <property type="term" value="F:transaminase activity"/>
    <property type="evidence" value="ECO:0007669"/>
    <property type="project" value="UniProtKB-KW"/>
</dbReference>
<dbReference type="CDD" id="cd00616">
    <property type="entry name" value="AHBA_syn"/>
    <property type="match status" value="1"/>
</dbReference>
<keyword evidence="3" id="KW-0808">Transferase</keyword>
<gene>
    <name evidence="3" type="ORF">AUC68_10355</name>
</gene>
<dbReference type="PANTHER" id="PTHR30244:SF39">
    <property type="entry name" value="BLR3650 PROTEIN"/>
    <property type="match status" value="1"/>
</dbReference>
<dbReference type="GO" id="GO:0030170">
    <property type="term" value="F:pyridoxal phosphate binding"/>
    <property type="evidence" value="ECO:0007669"/>
    <property type="project" value="TreeGrafter"/>
</dbReference>